<dbReference type="SUPFAM" id="SSF82171">
    <property type="entry name" value="DPP6 N-terminal domain-like"/>
    <property type="match status" value="1"/>
</dbReference>
<dbReference type="Proteomes" id="UP001153069">
    <property type="component" value="Unassembled WGS sequence"/>
</dbReference>
<dbReference type="OrthoDB" id="49473at2759"/>
<sequence length="528" mass="56739">MLWNYNQSEWFPAHKGFSRVILLCVHVAKLLASADSTSEPQKQLLEIIDLNAENMKQHRRLAPISGYVQYGGNLVGDTNSGLFGGAVAIDETGTTIVVRELGTDTVRVYRNAANGWTQKGQDLTGFPDFGARRSVAISGDGGMVAVSSPDNRVVVVFQHDTSTEMWSQRGNTIQGFELDGSPISSFGYAISLTADGNKVAVGAPFHDSPTEIVAGFATTYFWNGTDWQRDIYFETILSSTILSGLYGEVEFAQLGASISFSGDGNWIAVGMRFSGSSDSEATRFGECRVYNIEFGSILLQDITGGAMFGSAVNDEFGLSVVLNYDGSIIAVGSPGFDVRGAEDVGRVQVFERTGELWIKLGSDLIGEEQLDAFGYSVDLSDDGKTLVAGSSNSFRFSSFLPGYARIYKFDGTDWVLQEISRAQGFDIDGIRVGDELGYSVAVSGDGTKVIVGAPGYEDIPSATDDGPNNGLVQMWGQTDFPTFSPILNPLPQVGNLGTGGSPAQASFVSRAYTWWQGAVSYVEGFLFN</sequence>
<name>A0A9N8HNX7_9STRA</name>
<keyword evidence="1" id="KW-0732">Signal</keyword>
<dbReference type="AlphaFoldDB" id="A0A9N8HNX7"/>
<proteinExistence type="predicted"/>
<comment type="caution">
    <text evidence="2">The sequence shown here is derived from an EMBL/GenBank/DDBJ whole genome shotgun (WGS) entry which is preliminary data.</text>
</comment>
<dbReference type="InterPro" id="IPR015943">
    <property type="entry name" value="WD40/YVTN_repeat-like_dom_sf"/>
</dbReference>
<accession>A0A9N8HNX7</accession>
<evidence type="ECO:0000256" key="1">
    <source>
        <dbReference type="SAM" id="SignalP"/>
    </source>
</evidence>
<feature type="chain" id="PRO_5040263291" evidence="1">
    <location>
        <begin position="33"/>
        <end position="528"/>
    </location>
</feature>
<reference evidence="2" key="1">
    <citation type="submission" date="2020-06" db="EMBL/GenBank/DDBJ databases">
        <authorList>
            <consortium name="Plant Systems Biology data submission"/>
        </authorList>
    </citation>
    <scope>NUCLEOTIDE SEQUENCE</scope>
    <source>
        <strain evidence="2">D6</strain>
    </source>
</reference>
<protein>
    <submittedName>
        <fullName evidence="2">Uncharacterized protein</fullName>
    </submittedName>
</protein>
<evidence type="ECO:0000313" key="3">
    <source>
        <dbReference type="Proteomes" id="UP001153069"/>
    </source>
</evidence>
<dbReference type="PANTHER" id="PTHR36220:SF1">
    <property type="entry name" value="GAMMA TUBULIN COMPLEX COMPONENT C-TERMINAL DOMAIN-CONTAINING PROTEIN"/>
    <property type="match status" value="1"/>
</dbReference>
<dbReference type="PANTHER" id="PTHR36220">
    <property type="entry name" value="UNNAMED PRODUCT"/>
    <property type="match status" value="1"/>
</dbReference>
<keyword evidence="3" id="KW-1185">Reference proteome</keyword>
<gene>
    <name evidence="2" type="ORF">SEMRO_1266_G257551.1</name>
</gene>
<evidence type="ECO:0000313" key="2">
    <source>
        <dbReference type="EMBL" id="CAB9522083.1"/>
    </source>
</evidence>
<organism evidence="2 3">
    <name type="scientific">Seminavis robusta</name>
    <dbReference type="NCBI Taxonomy" id="568900"/>
    <lineage>
        <taxon>Eukaryota</taxon>
        <taxon>Sar</taxon>
        <taxon>Stramenopiles</taxon>
        <taxon>Ochrophyta</taxon>
        <taxon>Bacillariophyta</taxon>
        <taxon>Bacillariophyceae</taxon>
        <taxon>Bacillariophycidae</taxon>
        <taxon>Naviculales</taxon>
        <taxon>Naviculaceae</taxon>
        <taxon>Seminavis</taxon>
    </lineage>
</organism>
<feature type="signal peptide" evidence="1">
    <location>
        <begin position="1"/>
        <end position="32"/>
    </location>
</feature>
<dbReference type="EMBL" id="CAICTM010001264">
    <property type="protein sequence ID" value="CAB9522083.1"/>
    <property type="molecule type" value="Genomic_DNA"/>
</dbReference>
<dbReference type="Gene3D" id="2.130.10.10">
    <property type="entry name" value="YVTN repeat-like/Quinoprotein amine dehydrogenase"/>
    <property type="match status" value="1"/>
</dbReference>